<dbReference type="Gene3D" id="1.25.40.10">
    <property type="entry name" value="Tetratricopeptide repeat domain"/>
    <property type="match status" value="1"/>
</dbReference>
<keyword evidence="1" id="KW-0802">TPR repeat</keyword>
<dbReference type="NCBIfam" id="TIGR02795">
    <property type="entry name" value="tol_pal_ybgF"/>
    <property type="match status" value="1"/>
</dbReference>
<dbReference type="PROSITE" id="PS51257">
    <property type="entry name" value="PROKAR_LIPOPROTEIN"/>
    <property type="match status" value="1"/>
</dbReference>
<dbReference type="EMBL" id="BLTE01000009">
    <property type="protein sequence ID" value="GFK94236.1"/>
    <property type="molecule type" value="Genomic_DNA"/>
</dbReference>
<dbReference type="PROSITE" id="PS50005">
    <property type="entry name" value="TPR"/>
    <property type="match status" value="1"/>
</dbReference>
<evidence type="ECO:0000256" key="3">
    <source>
        <dbReference type="SAM" id="MobiDB-lite"/>
    </source>
</evidence>
<proteinExistence type="inferred from homology"/>
<protein>
    <submittedName>
        <fullName evidence="5">Cell division coordinator CpoB</fullName>
    </submittedName>
</protein>
<feature type="signal peptide" evidence="4">
    <location>
        <begin position="1"/>
        <end position="24"/>
    </location>
</feature>
<dbReference type="InterPro" id="IPR014162">
    <property type="entry name" value="CpoB_C"/>
</dbReference>
<dbReference type="InterPro" id="IPR034706">
    <property type="entry name" value="CpoB"/>
</dbReference>
<name>A0A6V8LWR2_9BACT</name>
<dbReference type="Pfam" id="PF13432">
    <property type="entry name" value="TPR_16"/>
    <property type="match status" value="1"/>
</dbReference>
<dbReference type="InterPro" id="IPR011990">
    <property type="entry name" value="TPR-like_helical_dom_sf"/>
</dbReference>
<evidence type="ECO:0000313" key="5">
    <source>
        <dbReference type="EMBL" id="GFK94236.1"/>
    </source>
</evidence>
<keyword evidence="5" id="KW-0132">Cell division</keyword>
<feature type="chain" id="PRO_5039915357" evidence="4">
    <location>
        <begin position="25"/>
        <end position="276"/>
    </location>
</feature>
<feature type="repeat" description="TPR" evidence="1">
    <location>
        <begin position="196"/>
        <end position="229"/>
    </location>
</feature>
<accession>A0A6V8LWR2</accession>
<dbReference type="SMART" id="SM00028">
    <property type="entry name" value="TPR"/>
    <property type="match status" value="3"/>
</dbReference>
<feature type="compositionally biased region" description="Low complexity" evidence="3">
    <location>
        <begin position="112"/>
        <end position="146"/>
    </location>
</feature>
<dbReference type="InterPro" id="IPR019734">
    <property type="entry name" value="TPR_rpt"/>
</dbReference>
<reference evidence="5 6" key="2">
    <citation type="submission" date="2020-05" db="EMBL/GenBank/DDBJ databases">
        <title>Draft genome sequence of Desulfovibrio sp. strainFSS-1.</title>
        <authorList>
            <person name="Shimoshige H."/>
            <person name="Kobayashi H."/>
            <person name="Maekawa T."/>
        </authorList>
    </citation>
    <scope>NUCLEOTIDE SEQUENCE [LARGE SCALE GENOMIC DNA]</scope>
    <source>
        <strain evidence="5 6">SIID29052-01</strain>
    </source>
</reference>
<evidence type="ECO:0000256" key="4">
    <source>
        <dbReference type="SAM" id="SignalP"/>
    </source>
</evidence>
<dbReference type="GO" id="GO:0051301">
    <property type="term" value="P:cell division"/>
    <property type="evidence" value="ECO:0007669"/>
    <property type="project" value="UniProtKB-KW"/>
</dbReference>
<keyword evidence="6" id="KW-1185">Reference proteome</keyword>
<evidence type="ECO:0000256" key="1">
    <source>
        <dbReference type="PROSITE-ProRule" id="PRU00339"/>
    </source>
</evidence>
<reference evidence="5 6" key="1">
    <citation type="submission" date="2020-04" db="EMBL/GenBank/DDBJ databases">
        <authorList>
            <consortium name="Desulfovibrio sp. FSS-1 genome sequencing consortium"/>
            <person name="Shimoshige H."/>
            <person name="Kobayashi H."/>
            <person name="Maekawa T."/>
        </authorList>
    </citation>
    <scope>NUCLEOTIDE SEQUENCE [LARGE SCALE GENOMIC DNA]</scope>
    <source>
        <strain evidence="5 6">SIID29052-01</strain>
    </source>
</reference>
<dbReference type="Proteomes" id="UP000494245">
    <property type="component" value="Unassembled WGS sequence"/>
</dbReference>
<sequence length="276" mass="29491">MTMRKRLAALAALALLSGCAGTDAAPGPVKGKPIDPAAQAQANFVAEFEGLKSQVQRLNAEVEDLNLQIRTLTDGDGSGGGGATLPELSKRIAKVEGNLKMMGSQLGVEVDGQQPAAGQQPGQGQAPGQPPAVQQPGPQAQAQPPARTDVAPASGADPAEALYTKGMQSFQAKDYDRAIGLWHDVAKTYSKHALAPNAYFWLGEAYFQKNDWTQAVLNYNEVVEKFPKSNKTPSAMLKMGMAFQKLNKKDAARLMFQDLIKKFPDSAEARRAKTLL</sequence>
<keyword evidence="2" id="KW-0175">Coiled coil</keyword>
<gene>
    <name evidence="5" type="primary">cpoB_1</name>
    <name evidence="5" type="ORF">NNJEOMEG_02078</name>
</gene>
<dbReference type="RefSeq" id="WP_173084130.1">
    <property type="nucleotide sequence ID" value="NZ_BLTE01000009.1"/>
</dbReference>
<feature type="coiled-coil region" evidence="2">
    <location>
        <begin position="48"/>
        <end position="75"/>
    </location>
</feature>
<dbReference type="AlphaFoldDB" id="A0A6V8LWR2"/>
<organism evidence="5 6">
    <name type="scientific">Fundidesulfovibrio magnetotacticus</name>
    <dbReference type="NCBI Taxonomy" id="2730080"/>
    <lineage>
        <taxon>Bacteria</taxon>
        <taxon>Pseudomonadati</taxon>
        <taxon>Thermodesulfobacteriota</taxon>
        <taxon>Desulfovibrionia</taxon>
        <taxon>Desulfovibrionales</taxon>
        <taxon>Desulfovibrionaceae</taxon>
        <taxon>Fundidesulfovibrio</taxon>
    </lineage>
</organism>
<keyword evidence="5" id="KW-0131">Cell cycle</keyword>
<feature type="region of interest" description="Disordered" evidence="3">
    <location>
        <begin position="112"/>
        <end position="155"/>
    </location>
</feature>
<evidence type="ECO:0000256" key="2">
    <source>
        <dbReference type="SAM" id="Coils"/>
    </source>
</evidence>
<comment type="caution">
    <text evidence="5">The sequence shown here is derived from an EMBL/GenBank/DDBJ whole genome shotgun (WGS) entry which is preliminary data.</text>
</comment>
<evidence type="ECO:0000313" key="6">
    <source>
        <dbReference type="Proteomes" id="UP000494245"/>
    </source>
</evidence>
<dbReference type="Pfam" id="PF13174">
    <property type="entry name" value="TPR_6"/>
    <property type="match status" value="1"/>
</dbReference>
<dbReference type="HAMAP" id="MF_02066">
    <property type="entry name" value="CpoB"/>
    <property type="match status" value="1"/>
</dbReference>
<keyword evidence="4" id="KW-0732">Signal</keyword>
<dbReference type="SUPFAM" id="SSF48452">
    <property type="entry name" value="TPR-like"/>
    <property type="match status" value="1"/>
</dbReference>